<keyword evidence="2" id="KW-1185">Reference proteome</keyword>
<proteinExistence type="predicted"/>
<evidence type="ECO:0000313" key="1">
    <source>
        <dbReference type="EMBL" id="KAL1503540.1"/>
    </source>
</evidence>
<gene>
    <name evidence="1" type="ORF">AB1Y20_012019</name>
</gene>
<evidence type="ECO:0000313" key="2">
    <source>
        <dbReference type="Proteomes" id="UP001515480"/>
    </source>
</evidence>
<dbReference type="PANTHER" id="PTHR32026">
    <property type="entry name" value="METHYLTRANSFERASE-LIKE PROTEIN 24"/>
    <property type="match status" value="1"/>
</dbReference>
<name>A0AB34IN71_PRYPA</name>
<organism evidence="1 2">
    <name type="scientific">Prymnesium parvum</name>
    <name type="common">Toxic golden alga</name>
    <dbReference type="NCBI Taxonomy" id="97485"/>
    <lineage>
        <taxon>Eukaryota</taxon>
        <taxon>Haptista</taxon>
        <taxon>Haptophyta</taxon>
        <taxon>Prymnesiophyceae</taxon>
        <taxon>Prymnesiales</taxon>
        <taxon>Prymnesiaceae</taxon>
        <taxon>Prymnesium</taxon>
    </lineage>
</organism>
<protein>
    <recommendedName>
        <fullName evidence="3">Methyltransferase domain-containing protein</fullName>
    </recommendedName>
</protein>
<dbReference type="EMBL" id="JBGBPQ010000021">
    <property type="protein sequence ID" value="KAL1503540.1"/>
    <property type="molecule type" value="Genomic_DNA"/>
</dbReference>
<dbReference type="Proteomes" id="UP001515480">
    <property type="component" value="Unassembled WGS sequence"/>
</dbReference>
<evidence type="ECO:0008006" key="3">
    <source>
        <dbReference type="Google" id="ProtNLM"/>
    </source>
</evidence>
<reference evidence="1 2" key="1">
    <citation type="journal article" date="2024" name="Science">
        <title>Giant polyketide synthase enzymes in the biosynthesis of giant marine polyether toxins.</title>
        <authorList>
            <person name="Fallon T.R."/>
            <person name="Shende V.V."/>
            <person name="Wierzbicki I.H."/>
            <person name="Pendleton A.L."/>
            <person name="Watervoot N.F."/>
            <person name="Auber R.P."/>
            <person name="Gonzalez D.J."/>
            <person name="Wisecaver J.H."/>
            <person name="Moore B.S."/>
        </authorList>
    </citation>
    <scope>NUCLEOTIDE SEQUENCE [LARGE SCALE GENOMIC DNA]</scope>
    <source>
        <strain evidence="1 2">12B1</strain>
    </source>
</reference>
<sequence>MRQTPVAVQDAEAMRALALVGGLIVRTLRLTRPPLLFPENFEYPKRRRRQPRHDSCEMSQRAGVCEAVLAGGWKSSIGYGGHVMCNRSYEPGCLALSYGVEDDYTFELDLARRTGCTIYALDPTRRHSELLGPGVHFRPWGAPGGVPNPHFECESQVGWDPRKNRSRVFQNCANLTLVTEAPMPWVRLSPAALVRVVAPFAPSPQAISVLKMDCEGCEYSVYRETMMLNPSFFASVDQVLIETHISRLWAPDDATFLEYGRFLALLLRENFTLFDVDLGYCSGGEPMGVTALARSSGYFQRRGLHCENLLFARQYEGSAADSLQISARRAYKQEGKLTKRANKMFSLW</sequence>
<dbReference type="PANTHER" id="PTHR32026:SF10">
    <property type="entry name" value="METHYLTRANSFERASE-LIKE PROTEIN 24-RELATED"/>
    <property type="match status" value="1"/>
</dbReference>
<comment type="caution">
    <text evidence="1">The sequence shown here is derived from an EMBL/GenBank/DDBJ whole genome shotgun (WGS) entry which is preliminary data.</text>
</comment>
<dbReference type="AlphaFoldDB" id="A0AB34IN71"/>
<accession>A0AB34IN71</accession>
<dbReference type="InterPro" id="IPR026913">
    <property type="entry name" value="METTL24"/>
</dbReference>